<evidence type="ECO:0000313" key="1">
    <source>
        <dbReference type="EMBL" id="ADO18219.1"/>
    </source>
</evidence>
<reference evidence="5 6" key="2">
    <citation type="submission" date="2014-10" db="EMBL/GenBank/DDBJ databases">
        <title>Pan-genome analysis of Brazilian lineage A amoebal mimiviruses.</title>
        <authorList>
            <person name="Assis F.L."/>
            <person name="Abrahao J.S."/>
            <person name="Kroon E.G."/>
            <person name="Dornas F.P."/>
            <person name="Andrade K.R."/>
            <person name="Borato P.V.M."/>
            <person name="Pilotto M.R."/>
            <person name="Benamar S."/>
            <person name="LaScola B."/>
            <person name="Colson P."/>
        </authorList>
    </citation>
    <scope>NUCLEOTIDE SEQUENCE [LARGE SCALE GENOMIC DNA]</scope>
    <source>
        <strain evidence="3 6">Amazonia</strain>
        <strain evidence="2 5">Oyster</strain>
    </source>
</reference>
<dbReference type="OrthoDB" id="30894at10239"/>
<dbReference type="GeneID" id="9925096"/>
<organismHost>
    <name type="scientific">Acanthamoeba polyphaga</name>
    <name type="common">Amoeba</name>
    <dbReference type="NCBI Taxonomy" id="5757"/>
</organismHost>
<keyword evidence="4" id="KW-1185">Reference proteome</keyword>
<evidence type="ECO:0000313" key="4">
    <source>
        <dbReference type="Proteomes" id="UP000201519"/>
    </source>
</evidence>
<dbReference type="Proteomes" id="UP000241474">
    <property type="component" value="Segment"/>
</dbReference>
<name>A0A0G2Y644_MIMIV</name>
<evidence type="ECO:0000313" key="5">
    <source>
        <dbReference type="Proteomes" id="UP000241474"/>
    </source>
</evidence>
<evidence type="ECO:0000313" key="6">
    <source>
        <dbReference type="Proteomes" id="UP000274448"/>
    </source>
</evidence>
<evidence type="ECO:0000313" key="3">
    <source>
        <dbReference type="EMBL" id="AKI81139.1"/>
    </source>
</evidence>
<dbReference type="Proteomes" id="UP000201519">
    <property type="component" value="Segment"/>
</dbReference>
<proteinExistence type="predicted"/>
<dbReference type="RefSeq" id="YP_003986978.1">
    <property type="nucleotide sequence ID" value="NC_014649.1"/>
</dbReference>
<gene>
    <name evidence="1" type="primary">L471</name>
</gene>
<dbReference type="EMBL" id="KM982403">
    <property type="protein sequence ID" value="AKI81139.1"/>
    <property type="molecule type" value="Genomic_DNA"/>
</dbReference>
<protein>
    <submittedName>
        <fullName evidence="1">Uncharacterized protein</fullName>
    </submittedName>
</protein>
<reference evidence="1 4" key="1">
    <citation type="journal article" date="2011" name="Virol. J.">
        <title>Breaking the 1000-gene barrier for Mimivirus using ultra-deep genome and transcriptome sequencing.</title>
        <authorList>
            <person name="Legendre M."/>
            <person name="Santini S."/>
            <person name="Rico A."/>
            <person name="Abergel C."/>
            <person name="Claverie J.M."/>
        </authorList>
    </citation>
    <scope>NUCLEOTIDE SEQUENCE [LARGE SCALE GENOMIC DNA]</scope>
</reference>
<dbReference type="KEGG" id="vg:9925096"/>
<organism evidence="1 4">
    <name type="scientific">Acanthamoeba polyphaga mimivirus</name>
    <name type="common">APMV</name>
    <dbReference type="NCBI Taxonomy" id="212035"/>
    <lineage>
        <taxon>Viruses</taxon>
        <taxon>Varidnaviria</taxon>
        <taxon>Bamfordvirae</taxon>
        <taxon>Nucleocytoviricota</taxon>
        <taxon>Megaviricetes</taxon>
        <taxon>Imitervirales</taxon>
        <taxon>Mimiviridae</taxon>
        <taxon>Megamimivirinae</taxon>
        <taxon>Mimivirus</taxon>
        <taxon>Mimivirus bradfordmassiliense</taxon>
    </lineage>
</organism>
<accession>E3VY89</accession>
<evidence type="ECO:0000313" key="2">
    <source>
        <dbReference type="EMBL" id="AKI79242.1"/>
    </source>
</evidence>
<dbReference type="Proteomes" id="UP000274448">
    <property type="component" value="Segment"/>
</dbReference>
<accession>A0A0G2Y644</accession>
<dbReference type="EMBL" id="KM982401">
    <property type="protein sequence ID" value="AKI79242.1"/>
    <property type="molecule type" value="Genomic_DNA"/>
</dbReference>
<dbReference type="EMBL" id="HQ336222">
    <property type="protein sequence ID" value="ADO18219.1"/>
    <property type="molecule type" value="Genomic_DNA"/>
</dbReference>
<sequence>MVSIEFDSSHIDRFIKIVYGTRNELIDSDSYLRKFIEFSGTDGCINIIKNKYELIYFRFVNEKWTFYGDKKFLPKKWQLKLFQPIFVNLDKNLAYLGAYFNGNLRIIYTEDIDGRISTMYPCDYCVVNFKNNTQTNIINGYYYQKPLEYKDILMITNKGIVYFNSSSCIDMIISLLKLNLVGIETSNVISVLPKNIMDIVIKDFDSCKSSLLLNKPNNLYSNIFNQIKSNDSDFYCKKITIFNNKIIEILALNCASNYQSVINFVDNLKNDFITELQQLYRWFRKHPVEKKLVFSTYDDHGYTVLLNKIHEKILSIEDKKIPNKFWIPQKKIIDMFNENIDVYSNIGFTMDLVSAIKYRSQFANIVYHIFTLSNKKTEKNNFYPFKIFSPYLFILEHILNQ</sequence>